<name>A0A1M6QJL6_9RHOB</name>
<dbReference type="EMBL" id="FQZQ01000022">
    <property type="protein sequence ID" value="SHK20432.1"/>
    <property type="molecule type" value="Genomic_DNA"/>
</dbReference>
<keyword evidence="2" id="KW-1185">Reference proteome</keyword>
<reference evidence="2" key="1">
    <citation type="submission" date="2016-11" db="EMBL/GenBank/DDBJ databases">
        <authorList>
            <person name="Varghese N."/>
            <person name="Submissions S."/>
        </authorList>
    </citation>
    <scope>NUCLEOTIDE SEQUENCE [LARGE SCALE GENOMIC DNA]</scope>
    <source>
        <strain evidence="2">DSM 100564</strain>
    </source>
</reference>
<sequence>MTSKSVEKSMISDLLENYPDCPQREMALNLVRRGLVDQAQAWVDALKELQFRGQSELFSSLPKTGTRGN</sequence>
<proteinExistence type="predicted"/>
<accession>A0A1M6QJL6</accession>
<evidence type="ECO:0000313" key="1">
    <source>
        <dbReference type="EMBL" id="SHK20432.1"/>
    </source>
</evidence>
<organism evidence="1 2">
    <name type="scientific">Shimia gijangensis</name>
    <dbReference type="NCBI Taxonomy" id="1470563"/>
    <lineage>
        <taxon>Bacteria</taxon>
        <taxon>Pseudomonadati</taxon>
        <taxon>Pseudomonadota</taxon>
        <taxon>Alphaproteobacteria</taxon>
        <taxon>Rhodobacterales</taxon>
        <taxon>Roseobacteraceae</taxon>
    </lineage>
</organism>
<protein>
    <submittedName>
        <fullName evidence="1">Uncharacterized protein</fullName>
    </submittedName>
</protein>
<gene>
    <name evidence="1" type="ORF">SAMN05444000_12218</name>
</gene>
<dbReference type="OrthoDB" id="7875683at2"/>
<dbReference type="Proteomes" id="UP000183982">
    <property type="component" value="Unassembled WGS sequence"/>
</dbReference>
<dbReference type="AlphaFoldDB" id="A0A1M6QJL6"/>
<dbReference type="RefSeq" id="WP_073255301.1">
    <property type="nucleotide sequence ID" value="NZ_FQZQ01000022.1"/>
</dbReference>
<evidence type="ECO:0000313" key="2">
    <source>
        <dbReference type="Proteomes" id="UP000183982"/>
    </source>
</evidence>